<comment type="pathway">
    <text evidence="3 14">Cofactor biosynthesis; NAD(+) biosynthesis; nicotinate D-ribonucleotide from nicotinate: step 1/1.</text>
</comment>
<accession>A0A2H0V4F6</accession>
<dbReference type="GO" id="GO:0004516">
    <property type="term" value="F:nicotinate phosphoribosyltransferase activity"/>
    <property type="evidence" value="ECO:0007669"/>
    <property type="project" value="UniProtKB-UniRule"/>
</dbReference>
<dbReference type="InterPro" id="IPR040727">
    <property type="entry name" value="NAPRTase_N"/>
</dbReference>
<dbReference type="InterPro" id="IPR006405">
    <property type="entry name" value="Nic_PRibTrfase_pncB"/>
</dbReference>
<feature type="domain" description="Nicotinate phosphoribosyltransferase N-terminal" evidence="16">
    <location>
        <begin position="11"/>
        <end position="137"/>
    </location>
</feature>
<keyword evidence="11" id="KW-0460">Magnesium</keyword>
<evidence type="ECO:0000256" key="8">
    <source>
        <dbReference type="ARBA" id="ARBA00022642"/>
    </source>
</evidence>
<evidence type="ECO:0000256" key="4">
    <source>
        <dbReference type="ARBA" id="ARBA00010897"/>
    </source>
</evidence>
<keyword evidence="18" id="KW-0328">Glycosyltransferase</keyword>
<evidence type="ECO:0000256" key="5">
    <source>
        <dbReference type="ARBA" id="ARBA00013236"/>
    </source>
</evidence>
<keyword evidence="6" id="KW-0597">Phosphoprotein</keyword>
<feature type="domain" description="Nicotinate/nicotinamide phosphoribosyltransferase" evidence="15">
    <location>
        <begin position="160"/>
        <end position="404"/>
    </location>
</feature>
<keyword evidence="12" id="KW-0464">Manganese</keyword>
<comment type="cofactor">
    <cofactor evidence="2">
        <name>Mg(2+)</name>
        <dbReference type="ChEBI" id="CHEBI:18420"/>
    </cofactor>
</comment>
<comment type="caution">
    <text evidence="18">The sequence shown here is derived from an EMBL/GenBank/DDBJ whole genome shotgun (WGS) entry which is preliminary data.</text>
</comment>
<dbReference type="AlphaFoldDB" id="A0A2H0V4F6"/>
<comment type="cofactor">
    <cofactor evidence="1">
        <name>Mn(2+)</name>
        <dbReference type="ChEBI" id="CHEBI:29035"/>
    </cofactor>
</comment>
<dbReference type="FunFam" id="3.20.20.70:FF:000155">
    <property type="entry name" value="Nicotinate phosphoribosyltransferase"/>
    <property type="match status" value="1"/>
</dbReference>
<evidence type="ECO:0000256" key="6">
    <source>
        <dbReference type="ARBA" id="ARBA00022553"/>
    </source>
</evidence>
<dbReference type="InterPro" id="IPR036068">
    <property type="entry name" value="Nicotinate_pribotase-like_C"/>
</dbReference>
<dbReference type="SUPFAM" id="SSF54675">
    <property type="entry name" value="Nicotinate/Quinolinate PRTase N-terminal domain-like"/>
    <property type="match status" value="1"/>
</dbReference>
<evidence type="ECO:0000256" key="11">
    <source>
        <dbReference type="ARBA" id="ARBA00022842"/>
    </source>
</evidence>
<comment type="similarity">
    <text evidence="4 14">Belongs to the NAPRTase family.</text>
</comment>
<dbReference type="GO" id="GO:0016757">
    <property type="term" value="F:glycosyltransferase activity"/>
    <property type="evidence" value="ECO:0007669"/>
    <property type="project" value="UniProtKB-KW"/>
</dbReference>
<dbReference type="GO" id="GO:0046872">
    <property type="term" value="F:metal ion binding"/>
    <property type="evidence" value="ECO:0007669"/>
    <property type="project" value="UniProtKB-KW"/>
</dbReference>
<gene>
    <name evidence="18" type="primary">pncB</name>
    <name evidence="18" type="ORF">COT97_03990</name>
</gene>
<evidence type="ECO:0000256" key="7">
    <source>
        <dbReference type="ARBA" id="ARBA00022598"/>
    </source>
</evidence>
<dbReference type="NCBIfam" id="TIGR01513">
    <property type="entry name" value="NAPRTase_put"/>
    <property type="match status" value="1"/>
</dbReference>
<proteinExistence type="inferred from homology"/>
<dbReference type="Proteomes" id="UP000229901">
    <property type="component" value="Unassembled WGS sequence"/>
</dbReference>
<dbReference type="InterPro" id="IPR041619">
    <property type="entry name" value="NAPRTase_C"/>
</dbReference>
<protein>
    <recommendedName>
        <fullName evidence="5 14">Nicotinate phosphoribosyltransferase</fullName>
        <ecNumber evidence="5 14">6.3.4.21</ecNumber>
    </recommendedName>
</protein>
<keyword evidence="7 14" id="KW-0436">Ligase</keyword>
<keyword evidence="8 14" id="KW-0662">Pyridine nucleotide biosynthesis</keyword>
<dbReference type="CDD" id="cd01570">
    <property type="entry name" value="NAPRTase_A"/>
    <property type="match status" value="1"/>
</dbReference>
<keyword evidence="9 14" id="KW-0808">Transferase</keyword>
<reference evidence="19" key="1">
    <citation type="submission" date="2017-09" db="EMBL/GenBank/DDBJ databases">
        <title>Depth-based differentiation of microbial function through sediment-hosted aquifers and enrichment of novel symbionts in the deep terrestrial subsurface.</title>
        <authorList>
            <person name="Probst A.J."/>
            <person name="Ladd B."/>
            <person name="Jarett J.K."/>
            <person name="Geller-Mcgrath D.E."/>
            <person name="Sieber C.M.K."/>
            <person name="Emerson J.B."/>
            <person name="Anantharaman K."/>
            <person name="Thomas B.C."/>
            <person name="Malmstrom R."/>
            <person name="Stieglmeier M."/>
            <person name="Klingl A."/>
            <person name="Woyke T."/>
            <person name="Ryan C.M."/>
            <person name="Banfield J.F."/>
        </authorList>
    </citation>
    <scope>NUCLEOTIDE SEQUENCE [LARGE SCALE GENOMIC DNA]</scope>
</reference>
<comment type="catalytic activity">
    <reaction evidence="13 14">
        <text>5-phospho-alpha-D-ribose 1-diphosphate + nicotinate + ATP + H2O = nicotinate beta-D-ribonucleotide + ADP + phosphate + diphosphate</text>
        <dbReference type="Rhea" id="RHEA:36163"/>
        <dbReference type="ChEBI" id="CHEBI:15377"/>
        <dbReference type="ChEBI" id="CHEBI:30616"/>
        <dbReference type="ChEBI" id="CHEBI:32544"/>
        <dbReference type="ChEBI" id="CHEBI:33019"/>
        <dbReference type="ChEBI" id="CHEBI:43474"/>
        <dbReference type="ChEBI" id="CHEBI:57502"/>
        <dbReference type="ChEBI" id="CHEBI:58017"/>
        <dbReference type="ChEBI" id="CHEBI:456216"/>
        <dbReference type="EC" id="6.3.4.21"/>
    </reaction>
</comment>
<evidence type="ECO:0000256" key="2">
    <source>
        <dbReference type="ARBA" id="ARBA00001946"/>
    </source>
</evidence>
<evidence type="ECO:0000313" key="18">
    <source>
        <dbReference type="EMBL" id="PIR93935.1"/>
    </source>
</evidence>
<dbReference type="UniPathway" id="UPA00253">
    <property type="reaction ID" value="UER00457"/>
</dbReference>
<dbReference type="PANTHER" id="PTHR11098">
    <property type="entry name" value="NICOTINATE PHOSPHORIBOSYLTRANSFERASE"/>
    <property type="match status" value="1"/>
</dbReference>
<evidence type="ECO:0000313" key="19">
    <source>
        <dbReference type="Proteomes" id="UP000229901"/>
    </source>
</evidence>
<dbReference type="EMBL" id="PFAP01000029">
    <property type="protein sequence ID" value="PIR93935.1"/>
    <property type="molecule type" value="Genomic_DNA"/>
</dbReference>
<dbReference type="PIRSF" id="PIRSF000484">
    <property type="entry name" value="NAPRT"/>
    <property type="match status" value="1"/>
</dbReference>
<sequence length="529" mass="59625">MKDDLLHVDAMLTDLYQLTMAYAYWKSDKHEEEAVFDLFFRKCPFNGEFAIVAGIEQFLTFVENFGYNDEEIEVLKRLMPNADSGFWEWISKVDASQLRIMAMTEGSVVFARVPQIYVRGPLGVGQLLETTSLNLMNYPTLIATQAARLRMAAGENKTLIEMGLRRAQGPNGALSGALYSYIGGFDFTSNVKAFEVFGIPAKGTHAHSFVTAFTGLDEVADCQLKTRAIHYRQEMLRLFNLDGTNDGELAAFIAYALAYPDTFLALVDTYDTLKSGVPNFLVVSLALVEMGHKPFGIRLDSGDLAYLSKESRKMFWACYHHFIRSGIDLKKLMFPCNLAIAASNDINEKTLHALNAQGHEIDTFGIGTHNITCQAQPALGGVFKLVEINGKPRIKLSENREKVTIPGAKIAFRLYDDRNVPVVDVMCLENQDEDSLPKVGKPITCHHPYDPYKKMTVTPSRIEKLHMLVWDGKRLIPNWSPISAKIHCQTQLKNMRPDHLRHVNPTPYKVALSKELYDMMHDLWQKEVG</sequence>
<evidence type="ECO:0000256" key="10">
    <source>
        <dbReference type="ARBA" id="ARBA00022723"/>
    </source>
</evidence>
<feature type="domain" description="Nicotinate phosphoribosyltransferase C-terminal" evidence="17">
    <location>
        <begin position="409"/>
        <end position="519"/>
    </location>
</feature>
<evidence type="ECO:0000256" key="9">
    <source>
        <dbReference type="ARBA" id="ARBA00022679"/>
    </source>
</evidence>
<dbReference type="Pfam" id="PF17956">
    <property type="entry name" value="NAPRTase_C"/>
    <property type="match status" value="1"/>
</dbReference>
<evidence type="ECO:0000259" key="17">
    <source>
        <dbReference type="Pfam" id="PF17956"/>
    </source>
</evidence>
<dbReference type="EC" id="6.3.4.21" evidence="5 14"/>
<evidence type="ECO:0000256" key="12">
    <source>
        <dbReference type="ARBA" id="ARBA00023211"/>
    </source>
</evidence>
<evidence type="ECO:0000256" key="3">
    <source>
        <dbReference type="ARBA" id="ARBA00004952"/>
    </source>
</evidence>
<evidence type="ECO:0000256" key="14">
    <source>
        <dbReference type="RuleBase" id="RU365100"/>
    </source>
</evidence>
<dbReference type="Gene3D" id="3.20.20.70">
    <property type="entry name" value="Aldolase class I"/>
    <property type="match status" value="1"/>
</dbReference>
<dbReference type="Gene3D" id="3.20.140.10">
    <property type="entry name" value="nicotinate phosphoribosyltransferase"/>
    <property type="match status" value="1"/>
</dbReference>
<dbReference type="GO" id="GO:0005829">
    <property type="term" value="C:cytosol"/>
    <property type="evidence" value="ECO:0007669"/>
    <property type="project" value="TreeGrafter"/>
</dbReference>
<evidence type="ECO:0000259" key="15">
    <source>
        <dbReference type="Pfam" id="PF04095"/>
    </source>
</evidence>
<dbReference type="Pfam" id="PF17767">
    <property type="entry name" value="NAPRTase_N"/>
    <property type="match status" value="1"/>
</dbReference>
<dbReference type="PANTHER" id="PTHR11098:SF1">
    <property type="entry name" value="NICOTINATE PHOSPHORIBOSYLTRANSFERASE"/>
    <property type="match status" value="1"/>
</dbReference>
<evidence type="ECO:0000256" key="1">
    <source>
        <dbReference type="ARBA" id="ARBA00001936"/>
    </source>
</evidence>
<dbReference type="InterPro" id="IPR041525">
    <property type="entry name" value="N/Namide_PRibTrfase"/>
</dbReference>
<comment type="PTM">
    <text evidence="14">Transiently phosphorylated on a His residue during the reaction cycle. Phosphorylation strongly increases the affinity for substrates and increases the rate of nicotinate D-ribonucleotide production. Dephosphorylation regenerates the low-affinity form of the enzyme, leading to product release.</text>
</comment>
<dbReference type="InterPro" id="IPR007229">
    <property type="entry name" value="Nic_PRibTrfase-Fam"/>
</dbReference>
<evidence type="ECO:0000256" key="13">
    <source>
        <dbReference type="ARBA" id="ARBA00048668"/>
    </source>
</evidence>
<name>A0A2H0V4F6_9BACT</name>
<dbReference type="GO" id="GO:0034355">
    <property type="term" value="P:NAD+ biosynthetic process via the salvage pathway"/>
    <property type="evidence" value="ECO:0007669"/>
    <property type="project" value="TreeGrafter"/>
</dbReference>
<organism evidence="18 19">
    <name type="scientific">Candidatus Falkowbacteria bacterium CG10_big_fil_rev_8_21_14_0_10_39_11</name>
    <dbReference type="NCBI Taxonomy" id="1974565"/>
    <lineage>
        <taxon>Bacteria</taxon>
        <taxon>Candidatus Falkowiibacteriota</taxon>
    </lineage>
</organism>
<dbReference type="SUPFAM" id="SSF51690">
    <property type="entry name" value="Nicotinate/Quinolinate PRTase C-terminal domain-like"/>
    <property type="match status" value="1"/>
</dbReference>
<comment type="function">
    <text evidence="14">Catalyzes the first step in the biosynthesis of NAD from nicotinic acid, the ATP-dependent synthesis of beta-nicotinate D-ribonucleotide from nicotinate and 5-phospho-D-ribose 1-phosphate.</text>
</comment>
<keyword evidence="10" id="KW-0479">Metal-binding</keyword>
<dbReference type="InterPro" id="IPR013785">
    <property type="entry name" value="Aldolase_TIM"/>
</dbReference>
<evidence type="ECO:0000259" key="16">
    <source>
        <dbReference type="Pfam" id="PF17767"/>
    </source>
</evidence>
<dbReference type="Pfam" id="PF04095">
    <property type="entry name" value="NAPRTase"/>
    <property type="match status" value="1"/>
</dbReference>